<sequence length="1358" mass="147795">MEDESEHFDWLFERVDLLISSADAGQDEGETVVLAKLAEAGELLDRIEERTVAPEFEWLWSHHLRSKWHQGRALMHRDIREVDAAIAETRLVIGYWDAVRFRTGLAKLLWARHTLGPDLEGRLHLAECVRELRELVAREYDTEADRGWVFSLLGQALHEQFRCAEAAGESPAPELLDEAEDWLNRSFALFSSDSEKFHAQAVVGLARLKSYRAGTGHASSTRDLDEAASLYEVVAVQDPAVAFELACFWQKRFSESEEPLARAEALRWLDECENDSLMKAYAAEIASRRGQLWLSRAREDRAELTALVEYLQTAFAAEPVRRGVGVVLVEAHWLAGDAEGVVRVSDQLVAHADDEGRRLAESTRPHRAIAVASLALRGRADLAEADALLQEFTRDPKQSGELQDVALALLVAVRTENVVVPENLAATVVGEQSDGAVARALFDWLIRHEQPGADWLCAVALLAFQLQEDGQEQIAALRAIRDARAAVAESDELDGVDLELLFRQATLMVIAGVDANDRDMGRGAVVLLDEYFGRTGPDHPRHVDALGLYGNALALLRLQGDSPSIPLDNAVAALTTASSDADTPEERRAGYLLQLAGLQMFQIAHDRVDLYGSAVRLCEQAMSLAAEGTYEHGRALFMLGMLLSTRFYEHGERHDLESALGHLRAVRESAFLQDIGSDDLEYMLRPLEVAARGASLLDQSSAETFEQLAVLEKSDWNPTLQASHRVMLATTLLSEAERTGDLEIRRSAFDVLTVAVEFARDSSVPPLVATNALTAWTLAALLNSDLEKFRQGVDRLEEIQNGAAITGADRTSVATDLVLLWRQRFDSTLNSADIDEALRQCAKIDLTLLPEHSTGVLDALAERCWYLASHGYGQAAVAIGFNSMELRARNVLVQSEAGHAAMQAADAAVRGQRVALQCAELGELGRAVEAVERGRGLVLHSATVTSGIEARLQAAGRPELAEEWEREPATARSTPSDVRRRVLAALDDELEVMAPPSSEEIGDALRALDFVSLVHLVPGQNDHVGRALVTTADGAVIEVLLPLLVDGPDSEVGRYLAMDDQQRREALPALCAWAWQAAVEPLLRGASGEPPWFVLVPAGALGVVPWHAAAGEGRSALREAGFTYAASARQLCELARRDRQPVGASPVVVSDPTGTLIGVQYEAEFLHGLFPHGHFYGQVGPSVPRRGAGTPDELLAESGASLQHLGCHARAGATPARSALHLARADLSVERMLRHAERRNGTPGGLVVLAACESDLTAGLHDEALTLAAAYVAAGGTGVIGTKWKVDDIESALLMCVFYDFLVNGNMRPRDALRAVQLWALDPGRVVPAGVARHLAERGRAASLADPVYWAAFAHHGW</sequence>
<gene>
    <name evidence="2" type="ORF">GCM10011609_06940</name>
</gene>
<organism evidence="2 3">
    <name type="scientific">Lentzea pudingi</name>
    <dbReference type="NCBI Taxonomy" id="1789439"/>
    <lineage>
        <taxon>Bacteria</taxon>
        <taxon>Bacillati</taxon>
        <taxon>Actinomycetota</taxon>
        <taxon>Actinomycetes</taxon>
        <taxon>Pseudonocardiales</taxon>
        <taxon>Pseudonocardiaceae</taxon>
        <taxon>Lentzea</taxon>
    </lineage>
</organism>
<dbReference type="RefSeq" id="WP_189153050.1">
    <property type="nucleotide sequence ID" value="NZ_BMNC01000001.1"/>
</dbReference>
<evidence type="ECO:0000313" key="2">
    <source>
        <dbReference type="EMBL" id="GGM73751.1"/>
    </source>
</evidence>
<feature type="domain" description="CHAT" evidence="1">
    <location>
        <begin position="1070"/>
        <end position="1357"/>
    </location>
</feature>
<keyword evidence="3" id="KW-1185">Reference proteome</keyword>
<dbReference type="EMBL" id="BMNC01000001">
    <property type="protein sequence ID" value="GGM73751.1"/>
    <property type="molecule type" value="Genomic_DNA"/>
</dbReference>
<evidence type="ECO:0000313" key="3">
    <source>
        <dbReference type="Proteomes" id="UP000597656"/>
    </source>
</evidence>
<comment type="caution">
    <text evidence="2">The sequence shown here is derived from an EMBL/GenBank/DDBJ whole genome shotgun (WGS) entry which is preliminary data.</text>
</comment>
<accession>A0ABQ2HE52</accession>
<dbReference type="Proteomes" id="UP000597656">
    <property type="component" value="Unassembled WGS sequence"/>
</dbReference>
<proteinExistence type="predicted"/>
<protein>
    <recommendedName>
        <fullName evidence="1">CHAT domain-containing protein</fullName>
    </recommendedName>
</protein>
<dbReference type="InterPro" id="IPR024983">
    <property type="entry name" value="CHAT_dom"/>
</dbReference>
<dbReference type="Pfam" id="PF12770">
    <property type="entry name" value="CHAT"/>
    <property type="match status" value="1"/>
</dbReference>
<evidence type="ECO:0000259" key="1">
    <source>
        <dbReference type="Pfam" id="PF12770"/>
    </source>
</evidence>
<reference evidence="3" key="1">
    <citation type="journal article" date="2019" name="Int. J. Syst. Evol. Microbiol.">
        <title>The Global Catalogue of Microorganisms (GCM) 10K type strain sequencing project: providing services to taxonomists for standard genome sequencing and annotation.</title>
        <authorList>
            <consortium name="The Broad Institute Genomics Platform"/>
            <consortium name="The Broad Institute Genome Sequencing Center for Infectious Disease"/>
            <person name="Wu L."/>
            <person name="Ma J."/>
        </authorList>
    </citation>
    <scope>NUCLEOTIDE SEQUENCE [LARGE SCALE GENOMIC DNA]</scope>
    <source>
        <strain evidence="3">CGMCC 4.7319</strain>
    </source>
</reference>
<name>A0ABQ2HE52_9PSEU</name>